<sequence length="313" mass="34461">MAHKKIIAVVGATGAQGGAVAAVFLNDQLLRHEWTVRAVTRDPAKDRAQKLKQQGADVVAADLNDKASLVRAFAGATAAFGVTNYWETLSIDTEIQQGKNLVDAAKVVFPSHFLLSCEELTQGKLAHVHQFDGKAEVEEYARQVGIPATFFLPGIYMDSLAQSFRQNAPGSPWVFALPMPETAPLPLFDVRNTGLWVKAIVRKRDQLLGKRVLGATKYTTPAELVSEFTQAFPEAGKAASFFSMPHEMFLQVVQDVMGLPDWAAESILEMMRLVNEGGYFGFESLEDSLAVLEDEPTAWVDFLKRNEAFKDLK</sequence>
<dbReference type="EMBL" id="JAEMWZ010000089">
    <property type="protein sequence ID" value="KAG7137272.1"/>
    <property type="molecule type" value="Genomic_DNA"/>
</dbReference>
<comment type="caution">
    <text evidence="3">The sequence shown here is derived from an EMBL/GenBank/DDBJ whole genome shotgun (WGS) entry which is preliminary data.</text>
</comment>
<feature type="domain" description="NmrA-like" evidence="2">
    <location>
        <begin position="4"/>
        <end position="291"/>
    </location>
</feature>
<accession>A0A8I3AS39</accession>
<evidence type="ECO:0000313" key="3">
    <source>
        <dbReference type="EMBL" id="KAG7137272.1"/>
    </source>
</evidence>
<keyword evidence="1" id="KW-0521">NADP</keyword>
<name>A0A8I3AS39_VERLO</name>
<evidence type="ECO:0000313" key="4">
    <source>
        <dbReference type="Proteomes" id="UP000689129"/>
    </source>
</evidence>
<dbReference type="OrthoDB" id="300709at2759"/>
<evidence type="ECO:0000256" key="1">
    <source>
        <dbReference type="ARBA" id="ARBA00022857"/>
    </source>
</evidence>
<proteinExistence type="predicted"/>
<evidence type="ECO:0000259" key="2">
    <source>
        <dbReference type="Pfam" id="PF05368"/>
    </source>
</evidence>
<dbReference type="AlphaFoldDB" id="A0A8I3AS39"/>
<protein>
    <submittedName>
        <fullName evidence="3">NmrA-like family domain-containing protein 1 like</fullName>
    </submittedName>
</protein>
<reference evidence="3" key="1">
    <citation type="journal article" date="2021" name="Mol. Plant Pathol.">
        <title>A 20-kb lineage-specific genomic region tames virulence in pathogenic amphidiploid Verticillium longisporum.</title>
        <authorList>
            <person name="Harting R."/>
            <person name="Starke J."/>
            <person name="Kusch H."/>
            <person name="Poggeler S."/>
            <person name="Maurus I."/>
            <person name="Schluter R."/>
            <person name="Landesfeind M."/>
            <person name="Bulla I."/>
            <person name="Nowrousian M."/>
            <person name="de Jonge R."/>
            <person name="Stahlhut G."/>
            <person name="Hoff K.J."/>
            <person name="Asshauer K.P."/>
            <person name="Thurmer A."/>
            <person name="Stanke M."/>
            <person name="Daniel R."/>
            <person name="Morgenstern B."/>
            <person name="Thomma B.P.H.J."/>
            <person name="Kronstad J.W."/>
            <person name="Braus-Stromeyer S.A."/>
            <person name="Braus G.H."/>
        </authorList>
    </citation>
    <scope>NUCLEOTIDE SEQUENCE</scope>
    <source>
        <strain evidence="3">Vl32</strain>
    </source>
</reference>
<dbReference type="Proteomes" id="UP000689129">
    <property type="component" value="Unassembled WGS sequence"/>
</dbReference>
<dbReference type="InterPro" id="IPR051164">
    <property type="entry name" value="NmrA-like_oxidored"/>
</dbReference>
<gene>
    <name evidence="3" type="ORF">HYQ45_005340</name>
</gene>
<dbReference type="PANTHER" id="PTHR42748">
    <property type="entry name" value="NITROGEN METABOLITE REPRESSION PROTEIN NMRA FAMILY MEMBER"/>
    <property type="match status" value="1"/>
</dbReference>
<organism evidence="3 4">
    <name type="scientific">Verticillium longisporum</name>
    <name type="common">Verticillium dahliae var. longisporum</name>
    <dbReference type="NCBI Taxonomy" id="100787"/>
    <lineage>
        <taxon>Eukaryota</taxon>
        <taxon>Fungi</taxon>
        <taxon>Dikarya</taxon>
        <taxon>Ascomycota</taxon>
        <taxon>Pezizomycotina</taxon>
        <taxon>Sordariomycetes</taxon>
        <taxon>Hypocreomycetidae</taxon>
        <taxon>Glomerellales</taxon>
        <taxon>Plectosphaerellaceae</taxon>
        <taxon>Verticillium</taxon>
    </lineage>
</organism>
<dbReference type="GO" id="GO:0005634">
    <property type="term" value="C:nucleus"/>
    <property type="evidence" value="ECO:0007669"/>
    <property type="project" value="TreeGrafter"/>
</dbReference>
<dbReference type="PANTHER" id="PTHR42748:SF31">
    <property type="entry name" value="NMRA-LIKE DOMAIN-CONTAINING PROTEIN-RELATED"/>
    <property type="match status" value="1"/>
</dbReference>
<dbReference type="CDD" id="cd05251">
    <property type="entry name" value="NmrA_like_SDR_a"/>
    <property type="match status" value="1"/>
</dbReference>
<dbReference type="InterPro" id="IPR008030">
    <property type="entry name" value="NmrA-like"/>
</dbReference>
<dbReference type="Pfam" id="PF05368">
    <property type="entry name" value="NmrA"/>
    <property type="match status" value="1"/>
</dbReference>